<dbReference type="GeneID" id="63808554"/>
<dbReference type="EMBL" id="MCFD01000015">
    <property type="protein sequence ID" value="ORX66424.1"/>
    <property type="molecule type" value="Genomic_DNA"/>
</dbReference>
<protein>
    <submittedName>
        <fullName evidence="2">Uncharacterized protein</fullName>
    </submittedName>
</protein>
<organism evidence="2 3">
    <name type="scientific">Linderina pennispora</name>
    <dbReference type="NCBI Taxonomy" id="61395"/>
    <lineage>
        <taxon>Eukaryota</taxon>
        <taxon>Fungi</taxon>
        <taxon>Fungi incertae sedis</taxon>
        <taxon>Zoopagomycota</taxon>
        <taxon>Kickxellomycotina</taxon>
        <taxon>Kickxellomycetes</taxon>
        <taxon>Kickxellales</taxon>
        <taxon>Kickxellaceae</taxon>
        <taxon>Linderina</taxon>
    </lineage>
</organism>
<proteinExistence type="predicted"/>
<name>A0A1Y1VZZ8_9FUNG</name>
<gene>
    <name evidence="2" type="ORF">DL89DRAFT_63647</name>
</gene>
<dbReference type="AlphaFoldDB" id="A0A1Y1VZZ8"/>
<feature type="compositionally biased region" description="Gly residues" evidence="1">
    <location>
        <begin position="84"/>
        <end position="93"/>
    </location>
</feature>
<evidence type="ECO:0000313" key="2">
    <source>
        <dbReference type="EMBL" id="ORX66424.1"/>
    </source>
</evidence>
<keyword evidence="3" id="KW-1185">Reference proteome</keyword>
<dbReference type="OrthoDB" id="5319830at2759"/>
<evidence type="ECO:0000313" key="3">
    <source>
        <dbReference type="Proteomes" id="UP000193922"/>
    </source>
</evidence>
<sequence>MRPSTWLRLHRSFNEWQSAYYSELALVMAAFYQRRQHRAVKQFMLGTGMGSRAIASSARGAIPDPFTTGISPETDHAASSSGSSGSGNNGSGGSSVTVAKPELLILSPVIENIQFVRWQHILATYTRYACSAWRRLVDEPIEVVSHFGRTHAVPHKGALDDMRLLRRDAKDLPCGNTMYVIRLRFQGGTVMAFRIDSQGTLMFVKGFFPPHPIINDDMGNSSEQLYINRVFRVVPLNGLPEFADQLRRELQSLLLLRVAAALSRCSYQRLGKQCQMGQWHVHQSQLCVVGEWWEGARHRQIVAVAKWEDWNLRLYFGPKHPTASDHTATGPWVASFPPASELKDTASQGKKGFEERLLKVLVNAM</sequence>
<feature type="region of interest" description="Disordered" evidence="1">
    <location>
        <begin position="65"/>
        <end position="94"/>
    </location>
</feature>
<dbReference type="Proteomes" id="UP000193922">
    <property type="component" value="Unassembled WGS sequence"/>
</dbReference>
<reference evidence="2 3" key="1">
    <citation type="submission" date="2016-07" db="EMBL/GenBank/DDBJ databases">
        <title>Pervasive Adenine N6-methylation of Active Genes in Fungi.</title>
        <authorList>
            <consortium name="DOE Joint Genome Institute"/>
            <person name="Mondo S.J."/>
            <person name="Dannebaum R.O."/>
            <person name="Kuo R.C."/>
            <person name="Labutti K."/>
            <person name="Haridas S."/>
            <person name="Kuo A."/>
            <person name="Salamov A."/>
            <person name="Ahrendt S.R."/>
            <person name="Lipzen A."/>
            <person name="Sullivan W."/>
            <person name="Andreopoulos W.B."/>
            <person name="Clum A."/>
            <person name="Lindquist E."/>
            <person name="Daum C."/>
            <person name="Ramamoorthy G.K."/>
            <person name="Gryganskyi A."/>
            <person name="Culley D."/>
            <person name="Magnuson J.K."/>
            <person name="James T.Y."/>
            <person name="O'Malley M.A."/>
            <person name="Stajich J.E."/>
            <person name="Spatafora J.W."/>
            <person name="Visel A."/>
            <person name="Grigoriev I.V."/>
        </authorList>
    </citation>
    <scope>NUCLEOTIDE SEQUENCE [LARGE SCALE GENOMIC DNA]</scope>
    <source>
        <strain evidence="2 3">ATCC 12442</strain>
    </source>
</reference>
<accession>A0A1Y1VZZ8</accession>
<dbReference type="RefSeq" id="XP_040740412.1">
    <property type="nucleotide sequence ID" value="XM_040891906.1"/>
</dbReference>
<evidence type="ECO:0000256" key="1">
    <source>
        <dbReference type="SAM" id="MobiDB-lite"/>
    </source>
</evidence>
<comment type="caution">
    <text evidence="2">The sequence shown here is derived from an EMBL/GenBank/DDBJ whole genome shotgun (WGS) entry which is preliminary data.</text>
</comment>